<feature type="region of interest" description="Disordered" evidence="1">
    <location>
        <begin position="54"/>
        <end position="191"/>
    </location>
</feature>
<dbReference type="AlphaFoldDB" id="A0A9P9Y0S9"/>
<name>A0A9P9Y0S9_9HYPO</name>
<dbReference type="GeneID" id="75827930"/>
<dbReference type="Proteomes" id="UP001055219">
    <property type="component" value="Unassembled WGS sequence"/>
</dbReference>
<protein>
    <submittedName>
        <fullName evidence="2">Uncharacterized protein</fullName>
    </submittedName>
</protein>
<keyword evidence="3" id="KW-1185">Reference proteome</keyword>
<feature type="compositionally biased region" description="Basic and acidic residues" evidence="1">
    <location>
        <begin position="178"/>
        <end position="191"/>
    </location>
</feature>
<accession>A0A9P9Y0S9</accession>
<evidence type="ECO:0000313" key="3">
    <source>
        <dbReference type="Proteomes" id="UP001055219"/>
    </source>
</evidence>
<comment type="caution">
    <text evidence="2">The sequence shown here is derived from an EMBL/GenBank/DDBJ whole genome shotgun (WGS) entry which is preliminary data.</text>
</comment>
<organism evidence="2 3">
    <name type="scientific">Emericellopsis cladophorae</name>
    <dbReference type="NCBI Taxonomy" id="2686198"/>
    <lineage>
        <taxon>Eukaryota</taxon>
        <taxon>Fungi</taxon>
        <taxon>Dikarya</taxon>
        <taxon>Ascomycota</taxon>
        <taxon>Pezizomycotina</taxon>
        <taxon>Sordariomycetes</taxon>
        <taxon>Hypocreomycetidae</taxon>
        <taxon>Hypocreales</taxon>
        <taxon>Bionectriaceae</taxon>
        <taxon>Emericellopsis</taxon>
    </lineage>
</organism>
<reference evidence="2" key="2">
    <citation type="submission" date="2022-07" db="EMBL/GenBank/DDBJ databases">
        <authorList>
            <person name="Goncalves M.F.M."/>
            <person name="Hilario S."/>
            <person name="Van De Peer Y."/>
            <person name="Esteves A.C."/>
            <person name="Alves A."/>
        </authorList>
    </citation>
    <scope>NUCLEOTIDE SEQUENCE</scope>
    <source>
        <strain evidence="2">MUM 19.33</strain>
    </source>
</reference>
<proteinExistence type="predicted"/>
<dbReference type="EMBL" id="JAGIXG020000021">
    <property type="protein sequence ID" value="KAI6781449.1"/>
    <property type="molecule type" value="Genomic_DNA"/>
</dbReference>
<feature type="compositionally biased region" description="Basic and acidic residues" evidence="1">
    <location>
        <begin position="74"/>
        <end position="106"/>
    </location>
</feature>
<reference evidence="2" key="1">
    <citation type="journal article" date="2021" name="J Fungi (Basel)">
        <title>Genomic and Metabolomic Analyses of the Marine Fungus Emericellopsis cladophorae: Insights into Saltwater Adaptability Mechanisms and Its Biosynthetic Potential.</title>
        <authorList>
            <person name="Goncalves M.F.M."/>
            <person name="Hilario S."/>
            <person name="Van de Peer Y."/>
            <person name="Esteves A.C."/>
            <person name="Alves A."/>
        </authorList>
    </citation>
    <scope>NUCLEOTIDE SEQUENCE</scope>
    <source>
        <strain evidence="2">MUM 19.33</strain>
    </source>
</reference>
<dbReference type="RefSeq" id="XP_051362305.1">
    <property type="nucleotide sequence ID" value="XM_051506286.1"/>
</dbReference>
<gene>
    <name evidence="2" type="ORF">J7T54_001411</name>
</gene>
<feature type="region of interest" description="Disordered" evidence="1">
    <location>
        <begin position="1"/>
        <end position="33"/>
    </location>
</feature>
<evidence type="ECO:0000256" key="1">
    <source>
        <dbReference type="SAM" id="MobiDB-lite"/>
    </source>
</evidence>
<dbReference type="OrthoDB" id="3359339at2759"/>
<evidence type="ECO:0000313" key="2">
    <source>
        <dbReference type="EMBL" id="KAI6781449.1"/>
    </source>
</evidence>
<sequence length="191" mass="19948">MSSYEQIAKQAEQDLGTEQNLTGKNRHEGLAEAGVNSYAEKKFADHGAELLTGDELSTNAGFNKRIPPSEGGVLDDRGRQTRGQHFEGKGGPLDKLEERDGGKNDNDVVPANVPKVDGLGSADDIATKGQAAATANVGRRAPGTGGSQYNGSDLYNPESVPDSISAEGNVAPASVVEASREAEQPEKFGPV</sequence>